<dbReference type="InterPro" id="IPR000792">
    <property type="entry name" value="Tscrpt_reg_LuxR_C"/>
</dbReference>
<dbReference type="InterPro" id="IPR035965">
    <property type="entry name" value="PAS-like_dom_sf"/>
</dbReference>
<evidence type="ECO:0000259" key="1">
    <source>
        <dbReference type="PROSITE" id="PS00622"/>
    </source>
</evidence>
<dbReference type="InterPro" id="IPR016032">
    <property type="entry name" value="Sig_transdc_resp-reg_C-effctor"/>
</dbReference>
<gene>
    <name evidence="2" type="ORF">Lsha_2584</name>
</gene>
<dbReference type="Gene3D" id="3.30.450.20">
    <property type="entry name" value="PAS domain"/>
    <property type="match status" value="1"/>
</dbReference>
<comment type="caution">
    <text evidence="2">The sequence shown here is derived from an EMBL/GenBank/DDBJ whole genome shotgun (WGS) entry which is preliminary data.</text>
</comment>
<evidence type="ECO:0000313" key="3">
    <source>
        <dbReference type="Proteomes" id="UP000054600"/>
    </source>
</evidence>
<dbReference type="SUPFAM" id="SSF46894">
    <property type="entry name" value="C-terminal effector domain of the bipartite response regulators"/>
    <property type="match status" value="1"/>
</dbReference>
<dbReference type="CDD" id="cd06170">
    <property type="entry name" value="LuxR_C_like"/>
    <property type="match status" value="1"/>
</dbReference>
<dbReference type="GO" id="GO:0003677">
    <property type="term" value="F:DNA binding"/>
    <property type="evidence" value="ECO:0007669"/>
    <property type="project" value="InterPro"/>
</dbReference>
<dbReference type="STRING" id="1122169.Lsha_2584"/>
<feature type="domain" description="HTH luxR-type" evidence="1">
    <location>
        <begin position="162"/>
        <end position="189"/>
    </location>
</feature>
<accession>A0A0W0YKN6</accession>
<keyword evidence="3" id="KW-1185">Reference proteome</keyword>
<proteinExistence type="predicted"/>
<dbReference type="InterPro" id="IPR036388">
    <property type="entry name" value="WH-like_DNA-bd_sf"/>
</dbReference>
<name>A0A0W0YKN6_9GAMM</name>
<sequence>MSCLALPFEFLDPSTVISVSLDTIFSPVPGHAYVKNTAGLYLWCNEKQAQVLSLQERNLILGKSVYDLCDSSTADFLAYNDALTINSREEKQFVERACFNNGQKVTVVSAKKPLINKDGEVIGIFGSSFMIPQMSNEEKISLLIQQGLAPKEAQSLFYFVNGETSKEIARRFDVSFRTVEKYLENVKIKLNIFNRAQLFEFVNQICQSGF</sequence>
<reference evidence="2 3" key="1">
    <citation type="submission" date="2015-11" db="EMBL/GenBank/DDBJ databases">
        <title>Genomic analysis of 38 Legionella species identifies large and diverse effector repertoires.</title>
        <authorList>
            <person name="Burstein D."/>
            <person name="Amaro F."/>
            <person name="Zusman T."/>
            <person name="Lifshitz Z."/>
            <person name="Cohen O."/>
            <person name="Gilbert J.A."/>
            <person name="Pupko T."/>
            <person name="Shuman H.A."/>
            <person name="Segal G."/>
        </authorList>
    </citation>
    <scope>NUCLEOTIDE SEQUENCE [LARGE SCALE GENOMIC DNA]</scope>
    <source>
        <strain evidence="2 3">ATCC 49655</strain>
    </source>
</reference>
<dbReference type="Pfam" id="PF00196">
    <property type="entry name" value="GerE"/>
    <property type="match status" value="1"/>
</dbReference>
<dbReference type="Proteomes" id="UP000054600">
    <property type="component" value="Unassembled WGS sequence"/>
</dbReference>
<dbReference type="EMBL" id="LNYW01000068">
    <property type="protein sequence ID" value="KTD57399.1"/>
    <property type="molecule type" value="Genomic_DNA"/>
</dbReference>
<dbReference type="AlphaFoldDB" id="A0A0W0YKN6"/>
<evidence type="ECO:0000313" key="2">
    <source>
        <dbReference type="EMBL" id="KTD57399.1"/>
    </source>
</evidence>
<organism evidence="2 3">
    <name type="scientific">Legionella shakespearei DSM 23087</name>
    <dbReference type="NCBI Taxonomy" id="1122169"/>
    <lineage>
        <taxon>Bacteria</taxon>
        <taxon>Pseudomonadati</taxon>
        <taxon>Pseudomonadota</taxon>
        <taxon>Gammaproteobacteria</taxon>
        <taxon>Legionellales</taxon>
        <taxon>Legionellaceae</taxon>
        <taxon>Legionella</taxon>
    </lineage>
</organism>
<dbReference type="PATRIC" id="fig|1122169.6.peg.2983"/>
<dbReference type="Gene3D" id="1.10.10.10">
    <property type="entry name" value="Winged helix-like DNA-binding domain superfamily/Winged helix DNA-binding domain"/>
    <property type="match status" value="1"/>
</dbReference>
<dbReference type="PRINTS" id="PR00038">
    <property type="entry name" value="HTHLUXR"/>
</dbReference>
<dbReference type="GO" id="GO:0006355">
    <property type="term" value="P:regulation of DNA-templated transcription"/>
    <property type="evidence" value="ECO:0007669"/>
    <property type="project" value="InterPro"/>
</dbReference>
<protein>
    <submittedName>
        <fullName evidence="2">LuxR family transcriptional regulator</fullName>
    </submittedName>
</protein>
<dbReference type="eggNOG" id="COG3829">
    <property type="taxonomic scope" value="Bacteria"/>
</dbReference>
<dbReference type="RefSeq" id="WP_018578095.1">
    <property type="nucleotide sequence ID" value="NZ_KB892421.1"/>
</dbReference>
<dbReference type="PROSITE" id="PS00622">
    <property type="entry name" value="HTH_LUXR_1"/>
    <property type="match status" value="1"/>
</dbReference>
<dbReference type="SUPFAM" id="SSF55785">
    <property type="entry name" value="PYP-like sensor domain (PAS domain)"/>
    <property type="match status" value="1"/>
</dbReference>
<dbReference type="SMART" id="SM00421">
    <property type="entry name" value="HTH_LUXR"/>
    <property type="match status" value="1"/>
</dbReference>